<evidence type="ECO:0000256" key="6">
    <source>
        <dbReference type="SAM" id="Coils"/>
    </source>
</evidence>
<dbReference type="Pfam" id="PF13807">
    <property type="entry name" value="GNVR"/>
    <property type="match status" value="1"/>
</dbReference>
<feature type="coiled-coil region" evidence="6">
    <location>
        <begin position="337"/>
        <end position="364"/>
    </location>
</feature>
<evidence type="ECO:0000313" key="11">
    <source>
        <dbReference type="EMBL" id="MQY51026.1"/>
    </source>
</evidence>
<dbReference type="InterPro" id="IPR050445">
    <property type="entry name" value="Bact_polysacc_biosynth/exp"/>
</dbReference>
<dbReference type="InterPro" id="IPR032807">
    <property type="entry name" value="GNVR"/>
</dbReference>
<evidence type="ECO:0000259" key="9">
    <source>
        <dbReference type="Pfam" id="PF02706"/>
    </source>
</evidence>
<dbReference type="GO" id="GO:0005886">
    <property type="term" value="C:plasma membrane"/>
    <property type="evidence" value="ECO:0007669"/>
    <property type="project" value="UniProtKB-SubCell"/>
</dbReference>
<accession>A0A6L5JVE0</accession>
<dbReference type="AlphaFoldDB" id="A0A6L5JVE0"/>
<gene>
    <name evidence="11" type="primary">epsF</name>
    <name evidence="11" type="ORF">GHK24_04435</name>
</gene>
<evidence type="ECO:0000256" key="1">
    <source>
        <dbReference type="ARBA" id="ARBA00004651"/>
    </source>
</evidence>
<keyword evidence="5 8" id="KW-0472">Membrane</keyword>
<feature type="transmembrane region" description="Helical" evidence="8">
    <location>
        <begin position="396"/>
        <end position="418"/>
    </location>
</feature>
<dbReference type="OrthoDB" id="8559110at2"/>
<organism evidence="11 12">
    <name type="scientific">Rhodocyclus tenuis</name>
    <name type="common">Rhodospirillum tenue</name>
    <dbReference type="NCBI Taxonomy" id="1066"/>
    <lineage>
        <taxon>Bacteria</taxon>
        <taxon>Pseudomonadati</taxon>
        <taxon>Pseudomonadota</taxon>
        <taxon>Betaproteobacteria</taxon>
        <taxon>Rhodocyclales</taxon>
        <taxon>Rhodocyclaceae</taxon>
        <taxon>Rhodocyclus</taxon>
    </lineage>
</organism>
<sequence>MTLQQFLLILRARARIILYTLLGVVALTLIVSLLLPKQYTASTAVVLDVKSPDPVAGMVLPGLMAPGYMATQVDIVNSDRVAQRVVKLLHMDENPKIRAQWQEATEGRGDLVSWLGELLQKKLNVKPSRESNVINISFSGSDPAFAAAVTNAFAQAFIDVSLELKVEPARQYSTWFDEQTKLQRSKLEAAQAALSAYQQKTGIVATDERLDYETAKLNELSSQLTNVQAQTSDSHSKQKSAGGSETLTEVIQNPLINNLKSDIARLEAKQQESSINLGKNHPQTVRNASEIVSLKERLAVETSKISGSLSTSYQVGKQKEKELLEAIDAQKARLLDISQQRDAINVLKRDVETAQRAFEAVSQRASQTRLESQSVQTNLAVLNPAIEPPEASSPKLLLNLILSVFIGTLLGVGAAMALELGNRRIRSAADLSDAIKLPLLASIGSTHAPPTLRETLLSFFAWRKRPLALAR</sequence>
<dbReference type="InterPro" id="IPR017468">
    <property type="entry name" value="Chain_len_reg_EpsF"/>
</dbReference>
<feature type="domain" description="Polysaccharide chain length determinant N-terminal" evidence="9">
    <location>
        <begin position="2"/>
        <end position="87"/>
    </location>
</feature>
<keyword evidence="6" id="KW-0175">Coiled coil</keyword>
<proteinExistence type="predicted"/>
<dbReference type="Pfam" id="PF02706">
    <property type="entry name" value="Wzz"/>
    <property type="match status" value="1"/>
</dbReference>
<keyword evidence="2" id="KW-1003">Cell membrane</keyword>
<protein>
    <submittedName>
        <fullName evidence="11">Chain length determinant protein EpsF</fullName>
    </submittedName>
</protein>
<comment type="caution">
    <text evidence="11">The sequence shown here is derived from an EMBL/GenBank/DDBJ whole genome shotgun (WGS) entry which is preliminary data.</text>
</comment>
<feature type="domain" description="Tyrosine-protein kinase G-rich" evidence="10">
    <location>
        <begin position="340"/>
        <end position="417"/>
    </location>
</feature>
<evidence type="ECO:0000256" key="2">
    <source>
        <dbReference type="ARBA" id="ARBA00022475"/>
    </source>
</evidence>
<evidence type="ECO:0000256" key="4">
    <source>
        <dbReference type="ARBA" id="ARBA00022989"/>
    </source>
</evidence>
<dbReference type="Proteomes" id="UP000480275">
    <property type="component" value="Unassembled WGS sequence"/>
</dbReference>
<dbReference type="GO" id="GO:0004713">
    <property type="term" value="F:protein tyrosine kinase activity"/>
    <property type="evidence" value="ECO:0007669"/>
    <property type="project" value="TreeGrafter"/>
</dbReference>
<keyword evidence="3 8" id="KW-0812">Transmembrane</keyword>
<keyword evidence="4 8" id="KW-1133">Transmembrane helix</keyword>
<dbReference type="PANTHER" id="PTHR32309">
    <property type="entry name" value="TYROSINE-PROTEIN KINASE"/>
    <property type="match status" value="1"/>
</dbReference>
<evidence type="ECO:0000256" key="7">
    <source>
        <dbReference type="SAM" id="MobiDB-lite"/>
    </source>
</evidence>
<feature type="region of interest" description="Disordered" evidence="7">
    <location>
        <begin position="226"/>
        <end position="246"/>
    </location>
</feature>
<dbReference type="InterPro" id="IPR003856">
    <property type="entry name" value="LPS_length_determ_N"/>
</dbReference>
<feature type="transmembrane region" description="Helical" evidence="8">
    <location>
        <begin position="16"/>
        <end position="35"/>
    </location>
</feature>
<evidence type="ECO:0000313" key="12">
    <source>
        <dbReference type="Proteomes" id="UP000480275"/>
    </source>
</evidence>
<name>A0A6L5JVE0_RHOTE</name>
<evidence type="ECO:0000256" key="8">
    <source>
        <dbReference type="SAM" id="Phobius"/>
    </source>
</evidence>
<dbReference type="EMBL" id="WIXJ01000002">
    <property type="protein sequence ID" value="MQY51026.1"/>
    <property type="molecule type" value="Genomic_DNA"/>
</dbReference>
<evidence type="ECO:0000256" key="3">
    <source>
        <dbReference type="ARBA" id="ARBA00022692"/>
    </source>
</evidence>
<evidence type="ECO:0000256" key="5">
    <source>
        <dbReference type="ARBA" id="ARBA00023136"/>
    </source>
</evidence>
<dbReference type="PANTHER" id="PTHR32309:SF13">
    <property type="entry name" value="FERRIC ENTEROBACTIN TRANSPORT PROTEIN FEPE"/>
    <property type="match status" value="1"/>
</dbReference>
<comment type="subcellular location">
    <subcellularLocation>
        <location evidence="1">Cell membrane</location>
        <topology evidence="1">Multi-pass membrane protein</topology>
    </subcellularLocation>
</comment>
<evidence type="ECO:0000259" key="10">
    <source>
        <dbReference type="Pfam" id="PF13807"/>
    </source>
</evidence>
<dbReference type="NCBIfam" id="TIGR03017">
    <property type="entry name" value="EpsF"/>
    <property type="match status" value="1"/>
</dbReference>
<reference evidence="11 12" key="1">
    <citation type="submission" date="2019-10" db="EMBL/GenBank/DDBJ databases">
        <title>Whole-genome sequence of the purple nonsulfur photosynthetic bacterium Rhodocyclus tenuis.</title>
        <authorList>
            <person name="Kyndt J.A."/>
            <person name="Meyer T.E."/>
        </authorList>
    </citation>
    <scope>NUCLEOTIDE SEQUENCE [LARGE SCALE GENOMIC DNA]</scope>
    <source>
        <strain evidence="11 12">DSM 110</strain>
    </source>
</reference>